<dbReference type="AlphaFoldDB" id="A0A645K1V0"/>
<organism evidence="2">
    <name type="scientific">bioreactor metagenome</name>
    <dbReference type="NCBI Taxonomy" id="1076179"/>
    <lineage>
        <taxon>unclassified sequences</taxon>
        <taxon>metagenomes</taxon>
        <taxon>ecological metagenomes</taxon>
    </lineage>
</organism>
<dbReference type="InterPro" id="IPR055140">
    <property type="entry name" value="Thiolase_C_2"/>
</dbReference>
<dbReference type="EMBL" id="VSSQ01146850">
    <property type="protein sequence ID" value="MPN65053.1"/>
    <property type="molecule type" value="Genomic_DNA"/>
</dbReference>
<dbReference type="InterPro" id="IPR016039">
    <property type="entry name" value="Thiolase-like"/>
</dbReference>
<protein>
    <recommendedName>
        <fullName evidence="1">Thiolase C-terminal domain-containing protein</fullName>
    </recommendedName>
</protein>
<evidence type="ECO:0000259" key="1">
    <source>
        <dbReference type="Pfam" id="PF22691"/>
    </source>
</evidence>
<gene>
    <name evidence="2" type="ORF">SDC9_212832</name>
</gene>
<dbReference type="Gene3D" id="3.40.47.10">
    <property type="match status" value="1"/>
</dbReference>
<dbReference type="Pfam" id="PF22691">
    <property type="entry name" value="Thiolase_C_1"/>
    <property type="match status" value="1"/>
</dbReference>
<reference evidence="2" key="1">
    <citation type="submission" date="2019-08" db="EMBL/GenBank/DDBJ databases">
        <authorList>
            <person name="Kucharzyk K."/>
            <person name="Murdoch R.W."/>
            <person name="Higgins S."/>
            <person name="Loffler F."/>
        </authorList>
    </citation>
    <scope>NUCLEOTIDE SEQUENCE</scope>
</reference>
<name>A0A645K1V0_9ZZZZ</name>
<proteinExistence type="predicted"/>
<accession>A0A645K1V0</accession>
<dbReference type="GO" id="GO:0016746">
    <property type="term" value="F:acyltransferase activity"/>
    <property type="evidence" value="ECO:0007669"/>
    <property type="project" value="InterPro"/>
</dbReference>
<sequence>MYENFTGGVVMSLAEHGFFAPEQANEFLTLGNLTAPGGRLPLNTSGGNLAECYMHGLELHIEAVRQLRGQSTARVADADLAVVISGPMVSPVSNMILGTAATL</sequence>
<comment type="caution">
    <text evidence="2">The sequence shown here is derived from an EMBL/GenBank/DDBJ whole genome shotgun (WGS) entry which is preliminary data.</text>
</comment>
<feature type="domain" description="Thiolase C-terminal" evidence="1">
    <location>
        <begin position="2"/>
        <end position="98"/>
    </location>
</feature>
<evidence type="ECO:0000313" key="2">
    <source>
        <dbReference type="EMBL" id="MPN65053.1"/>
    </source>
</evidence>
<dbReference type="SUPFAM" id="SSF53901">
    <property type="entry name" value="Thiolase-like"/>
    <property type="match status" value="1"/>
</dbReference>